<dbReference type="InterPro" id="IPR024615">
    <property type="entry name" value="CRISPR-assoc_Cmr2_N"/>
</dbReference>
<organism evidence="4 5">
    <name type="scientific">Pseudomonas pohangensis</name>
    <dbReference type="NCBI Taxonomy" id="364197"/>
    <lineage>
        <taxon>Bacteria</taxon>
        <taxon>Pseudomonadati</taxon>
        <taxon>Pseudomonadota</taxon>
        <taxon>Gammaproteobacteria</taxon>
        <taxon>Pseudomonadales</taxon>
        <taxon>Pseudomonadaceae</taxon>
        <taxon>Pseudomonas</taxon>
    </lineage>
</organism>
<dbReference type="Pfam" id="PF22335">
    <property type="entry name" value="Cas10-Cmr2_palm2"/>
    <property type="match status" value="1"/>
</dbReference>
<sequence length="641" mass="70815">MDSKQYFQFTLGPVQGFVAQARRTRDFWAGSFILSWLSATAMACIEKQGGKVEFPQPDEGYMRWLYGRPEADDLAPAQGCIPNRFKALTAEVPAAFNPQLVQTTIDAAWRAMAEKVWQADLAAIASPLTREIWDRQINRFWEVSWVMSAEGPSNLLDRRKNWRSQVSPQEPGHKCMMMDGWQELSGITRTDLGAVNRFWQQVRRQGKNGMQTDLREGEHLCALAFIKRRFARYFDQVHFAMPGELGTLSGWPVPTAVPSVAFLAAAPWLSQVIDKASIAAFDAFHAQAQALSPGYAEAAHIYGTVSDIRSVKCAAEERAADGFKRRWAGIDGQLYFPSSLQNPNLFPDQAQAGKVLSELNKLKQSAGLAALPSPYYAILLMDGDQLGKHMGIVEHQQSISQALNLFTNQAGDIVREHDGFLVYAGGDDVLALLPMEQALPAAAALQASYRKAFAIHASMVASSLSGAIEYVHIRTPLTRVLQDAHKLLDEVAKEETGRDAIAVRVWKPSGLALQWSMPWSKALDADGSVKMVGLASAFATQDEEGSFSNKFFFRIEQIIERFPCMPAVQLGKVLLTEYLHSFGARGPHLPTAELAGLLDQCQRWKRNPSGVVEPAQGNSMNPDGALLMRFLANKGLERESA</sequence>
<dbReference type="Proteomes" id="UP000243232">
    <property type="component" value="Chromosome I"/>
</dbReference>
<dbReference type="OrthoDB" id="9758700at2"/>
<proteinExistence type="predicted"/>
<dbReference type="GO" id="GO:0051607">
    <property type="term" value="P:defense response to virus"/>
    <property type="evidence" value="ECO:0007669"/>
    <property type="project" value="UniProtKB-KW"/>
</dbReference>
<keyword evidence="2" id="KW-0051">Antiviral defense</keyword>
<dbReference type="InterPro" id="IPR043128">
    <property type="entry name" value="Rev_trsase/Diguanyl_cyclase"/>
</dbReference>
<dbReference type="InterPro" id="IPR054767">
    <property type="entry name" value="Cas10-Cmr2_palm2"/>
</dbReference>
<evidence type="ECO:0000256" key="1">
    <source>
        <dbReference type="ARBA" id="ARBA00022741"/>
    </source>
</evidence>
<keyword evidence="1" id="KW-0547">Nucleotide-binding</keyword>
<dbReference type="Gene3D" id="3.30.70.2220">
    <property type="entry name" value="CRISPR-Cas system, Cmr2 subunit, D1 domain, cysteine cluster"/>
    <property type="match status" value="1"/>
</dbReference>
<evidence type="ECO:0000313" key="4">
    <source>
        <dbReference type="EMBL" id="SDU13401.1"/>
    </source>
</evidence>
<keyword evidence="5" id="KW-1185">Reference proteome</keyword>
<dbReference type="NCBIfam" id="TIGR02577">
    <property type="entry name" value="cas_TM1794_Cmr2"/>
    <property type="match status" value="1"/>
</dbReference>
<dbReference type="GO" id="GO:0000166">
    <property type="term" value="F:nucleotide binding"/>
    <property type="evidence" value="ECO:0007669"/>
    <property type="project" value="UniProtKB-KW"/>
</dbReference>
<dbReference type="Pfam" id="PF12469">
    <property type="entry name" value="Cmr2_N"/>
    <property type="match status" value="1"/>
</dbReference>
<dbReference type="STRING" id="364197.SAMN05216296_1967"/>
<evidence type="ECO:0000256" key="2">
    <source>
        <dbReference type="ARBA" id="ARBA00023118"/>
    </source>
</evidence>
<dbReference type="InterPro" id="IPR000160">
    <property type="entry name" value="GGDEF_dom"/>
</dbReference>
<dbReference type="InterPro" id="IPR038242">
    <property type="entry name" value="Cmr2_N"/>
</dbReference>
<reference evidence="5" key="1">
    <citation type="submission" date="2016-10" db="EMBL/GenBank/DDBJ databases">
        <authorList>
            <person name="Varghese N."/>
            <person name="Submissions S."/>
        </authorList>
    </citation>
    <scope>NUCLEOTIDE SEQUENCE [LARGE SCALE GENOMIC DNA]</scope>
    <source>
        <strain evidence="5">DSM 17875</strain>
    </source>
</reference>
<evidence type="ECO:0000259" key="3">
    <source>
        <dbReference type="PROSITE" id="PS50887"/>
    </source>
</evidence>
<protein>
    <submittedName>
        <fullName evidence="4">CRISPR-associated protein, Cmr2 family</fullName>
    </submittedName>
</protein>
<gene>
    <name evidence="4" type="ORF">SAMN05216296_1967</name>
</gene>
<dbReference type="AlphaFoldDB" id="A0A1H2G1C5"/>
<evidence type="ECO:0000313" key="5">
    <source>
        <dbReference type="Proteomes" id="UP000243232"/>
    </source>
</evidence>
<feature type="domain" description="GGDEF" evidence="3">
    <location>
        <begin position="374"/>
        <end position="506"/>
    </location>
</feature>
<accession>A0A1H2G1C5</accession>
<dbReference type="PROSITE" id="PS50887">
    <property type="entry name" value="GGDEF"/>
    <property type="match status" value="1"/>
</dbReference>
<dbReference type="Gene3D" id="3.30.70.270">
    <property type="match status" value="1"/>
</dbReference>
<name>A0A1H2G1C5_9PSED</name>
<dbReference type="RefSeq" id="WP_090194567.1">
    <property type="nucleotide sequence ID" value="NZ_LT629785.1"/>
</dbReference>
<dbReference type="EMBL" id="LT629785">
    <property type="protein sequence ID" value="SDU13401.1"/>
    <property type="molecule type" value="Genomic_DNA"/>
</dbReference>
<dbReference type="InterPro" id="IPR013407">
    <property type="entry name" value="CRISPR-assoc_prot_Cmr2"/>
</dbReference>